<keyword evidence="1" id="KW-0812">Transmembrane</keyword>
<evidence type="ECO:0000256" key="1">
    <source>
        <dbReference type="SAM" id="Phobius"/>
    </source>
</evidence>
<name>A0A7H4PQF9_9ENTR</name>
<dbReference type="EMBL" id="UGMS01000006">
    <property type="protein sequence ID" value="STW80632.1"/>
    <property type="molecule type" value="Genomic_DNA"/>
</dbReference>
<feature type="transmembrane region" description="Helical" evidence="1">
    <location>
        <begin position="35"/>
        <end position="60"/>
    </location>
</feature>
<keyword evidence="1" id="KW-1133">Transmembrane helix</keyword>
<dbReference type="Proteomes" id="UP000254863">
    <property type="component" value="Unassembled WGS sequence"/>
</dbReference>
<reference evidence="2 3" key="1">
    <citation type="submission" date="2018-06" db="EMBL/GenBank/DDBJ databases">
        <authorList>
            <consortium name="Pathogen Informatics"/>
            <person name="Doyle S."/>
        </authorList>
    </citation>
    <scope>NUCLEOTIDE SEQUENCE [LARGE SCALE GENOMIC DNA]</scope>
    <source>
        <strain evidence="2 3">NCTC11685</strain>
    </source>
</reference>
<keyword evidence="1" id="KW-0472">Membrane</keyword>
<accession>A0A7H4PQF9</accession>
<evidence type="ECO:0000313" key="3">
    <source>
        <dbReference type="Proteomes" id="UP000254863"/>
    </source>
</evidence>
<comment type="caution">
    <text evidence="2">The sequence shown here is derived from an EMBL/GenBank/DDBJ whole genome shotgun (WGS) entry which is preliminary data.</text>
</comment>
<dbReference type="AlphaFoldDB" id="A0A7H4PQF9"/>
<organism evidence="2 3">
    <name type="scientific">Klebsiella michiganensis</name>
    <dbReference type="NCBI Taxonomy" id="1134687"/>
    <lineage>
        <taxon>Bacteria</taxon>
        <taxon>Pseudomonadati</taxon>
        <taxon>Pseudomonadota</taxon>
        <taxon>Gammaproteobacteria</taxon>
        <taxon>Enterobacterales</taxon>
        <taxon>Enterobacteriaceae</taxon>
        <taxon>Klebsiella/Raoultella group</taxon>
        <taxon>Klebsiella</taxon>
    </lineage>
</organism>
<sequence>MVLNALANVTLGGRLEVLLEVWLEPLVEQARGRQLVLLCQFWGLLPGLLLVLCWGGLWLVQLRERLPAQPLMDSCLTDMSVAIVVIPLTRRLC</sequence>
<proteinExistence type="predicted"/>
<gene>
    <name evidence="2" type="ORF">NCTC11685_07997</name>
</gene>
<protein>
    <submittedName>
        <fullName evidence="2">Uncharacterized protein</fullName>
    </submittedName>
</protein>
<evidence type="ECO:0000313" key="2">
    <source>
        <dbReference type="EMBL" id="STW80632.1"/>
    </source>
</evidence>